<dbReference type="Gene3D" id="3.40.190.10">
    <property type="entry name" value="Periplasmic binding protein-like II"/>
    <property type="match status" value="2"/>
</dbReference>
<feature type="domain" description="Solute-binding protein family 3/N-terminal" evidence="5">
    <location>
        <begin position="63"/>
        <end position="266"/>
    </location>
</feature>
<evidence type="ECO:0000259" key="6">
    <source>
        <dbReference type="Pfam" id="PF01464"/>
    </source>
</evidence>
<dbReference type="EMBL" id="AP017378">
    <property type="protein sequence ID" value="BBD09334.1"/>
    <property type="molecule type" value="Genomic_DNA"/>
</dbReference>
<evidence type="ECO:0000256" key="2">
    <source>
        <dbReference type="ARBA" id="ARBA00007734"/>
    </source>
</evidence>
<reference evidence="7 8" key="1">
    <citation type="journal article" date="2018" name="Sci. Adv.">
        <title>Multi-heme cytochromes provide a pathway for survival in energy-limited environments.</title>
        <authorList>
            <person name="Deng X."/>
            <person name="Dohmae N."/>
            <person name="Nealson K.H."/>
            <person name="Hashimoto K."/>
            <person name="Okamoto A."/>
        </authorList>
    </citation>
    <scope>NUCLEOTIDE SEQUENCE [LARGE SCALE GENOMIC DNA]</scope>
    <source>
        <strain evidence="7 8">IS5</strain>
    </source>
</reference>
<organism evidence="7 8">
    <name type="scientific">Desulfovibrio ferrophilus</name>
    <dbReference type="NCBI Taxonomy" id="241368"/>
    <lineage>
        <taxon>Bacteria</taxon>
        <taxon>Pseudomonadati</taxon>
        <taxon>Thermodesulfobacteriota</taxon>
        <taxon>Desulfovibrionia</taxon>
        <taxon>Desulfovibrionales</taxon>
        <taxon>Desulfovibrionaceae</taxon>
        <taxon>Desulfovibrio</taxon>
    </lineage>
</organism>
<keyword evidence="3" id="KW-0998">Cell outer membrane</keyword>
<gene>
    <name evidence="7" type="ORF">DFE_2608</name>
</gene>
<dbReference type="SUPFAM" id="SSF53955">
    <property type="entry name" value="Lysozyme-like"/>
    <property type="match status" value="1"/>
</dbReference>
<protein>
    <submittedName>
        <fullName evidence="7">Transglycosylase, Slt family</fullName>
    </submittedName>
</protein>
<evidence type="ECO:0000256" key="3">
    <source>
        <dbReference type="ARBA" id="ARBA00023237"/>
    </source>
</evidence>
<dbReference type="Pfam" id="PF00497">
    <property type="entry name" value="SBP_bac_3"/>
    <property type="match status" value="1"/>
</dbReference>
<dbReference type="SUPFAM" id="SSF53850">
    <property type="entry name" value="Periplasmic binding protein-like II"/>
    <property type="match status" value="1"/>
</dbReference>
<feature type="transmembrane region" description="Helical" evidence="4">
    <location>
        <begin position="12"/>
        <end position="33"/>
    </location>
</feature>
<dbReference type="AlphaFoldDB" id="A0A2Z6B1G8"/>
<dbReference type="RefSeq" id="WP_172961751.1">
    <property type="nucleotide sequence ID" value="NZ_AP017378.1"/>
</dbReference>
<evidence type="ECO:0000256" key="1">
    <source>
        <dbReference type="ARBA" id="ARBA00004339"/>
    </source>
</evidence>
<dbReference type="Pfam" id="PF01464">
    <property type="entry name" value="SLT"/>
    <property type="match status" value="1"/>
</dbReference>
<dbReference type="InterPro" id="IPR001638">
    <property type="entry name" value="Solute-binding_3/MltF_N"/>
</dbReference>
<dbReference type="Proteomes" id="UP000269883">
    <property type="component" value="Chromosome"/>
</dbReference>
<keyword evidence="4" id="KW-0472">Membrane</keyword>
<dbReference type="InterPro" id="IPR023346">
    <property type="entry name" value="Lysozyme-like_dom_sf"/>
</dbReference>
<evidence type="ECO:0000313" key="7">
    <source>
        <dbReference type="EMBL" id="BBD09334.1"/>
    </source>
</evidence>
<keyword evidence="4" id="KW-0812">Transmembrane</keyword>
<dbReference type="KEGG" id="dfl:DFE_2608"/>
<name>A0A2Z6B1G8_9BACT</name>
<evidence type="ECO:0000313" key="8">
    <source>
        <dbReference type="Proteomes" id="UP000269883"/>
    </source>
</evidence>
<dbReference type="GO" id="GO:0009279">
    <property type="term" value="C:cell outer membrane"/>
    <property type="evidence" value="ECO:0007669"/>
    <property type="project" value="UniProtKB-SubCell"/>
</dbReference>
<proteinExistence type="inferred from homology"/>
<dbReference type="PANTHER" id="PTHR37423">
    <property type="entry name" value="SOLUBLE LYTIC MUREIN TRANSGLYCOSYLASE-RELATED"/>
    <property type="match status" value="1"/>
</dbReference>
<dbReference type="CDD" id="cd13403">
    <property type="entry name" value="MLTF-like"/>
    <property type="match status" value="1"/>
</dbReference>
<sequence length="479" mass="54838">METILKKYAKPWELVVLTVSLLVLVELVFVMQLQAGHFAGDPVLRVAAPENEWLAGELTPHGIGFEKELLDKFCNQNNLRWTWIRTKNWAEAWEQVRKGRADIVIGLGTEPPTSLEVKVTAGPSYARTRPVLVHNNKRLGVSKDCDIFDRPVLVTADTGMTDSLRQKADELDCTSRTVSSADMSMTPLLDTLSRNQARFALVDERRFALWQPFYRKIKAAKTLDRELDYRWYWSERSSILAGSLQHFWTEIQANGQLANLYDKYFGFLPEETDYFELYHLIKTVEEKLPRYRKAILKAAERTGVDPLLLVAVIYQESRFESAARSKTGVRGLMQITTATARTLGVNRMDPFESISGGSRYLQRLYNGLDDMGLDTDTRWLFALASYNRGPGHLRDATDLAKRLGGTGKSWRELKTVFPKLCYERYYKDSRYGYTKGYEVVHYVERIRYYHYILHGLVILSRPEAQELTALVSASSGSVL</sequence>
<keyword evidence="4" id="KW-1133">Transmembrane helix</keyword>
<evidence type="ECO:0000256" key="4">
    <source>
        <dbReference type="SAM" id="Phobius"/>
    </source>
</evidence>
<accession>A0A2Z6B1G8</accession>
<dbReference type="InterPro" id="IPR008258">
    <property type="entry name" value="Transglycosylase_SLT_dom_1"/>
</dbReference>
<keyword evidence="8" id="KW-1185">Reference proteome</keyword>
<dbReference type="PANTHER" id="PTHR37423:SF2">
    <property type="entry name" value="MEMBRANE-BOUND LYTIC MUREIN TRANSGLYCOSYLASE C"/>
    <property type="match status" value="1"/>
</dbReference>
<evidence type="ECO:0000259" key="5">
    <source>
        <dbReference type="Pfam" id="PF00497"/>
    </source>
</evidence>
<comment type="subcellular location">
    <subcellularLocation>
        <location evidence="1">Cell outer membrane</location>
        <topology evidence="1">Peripheral membrane protein</topology>
    </subcellularLocation>
</comment>
<comment type="similarity">
    <text evidence="2">Belongs to the transglycosylase Slt family.</text>
</comment>
<feature type="domain" description="Transglycosylase SLT" evidence="6">
    <location>
        <begin position="294"/>
        <end position="401"/>
    </location>
</feature>
<dbReference type="Gene3D" id="1.10.530.10">
    <property type="match status" value="1"/>
</dbReference>